<dbReference type="AlphaFoldDB" id="A0A2X5BK58"/>
<comment type="caution">
    <text evidence="1">The sequence shown here is derived from an EMBL/GenBank/DDBJ whole genome shotgun (WGS) entry which is preliminary data.</text>
</comment>
<dbReference type="EMBL" id="AALMOY010000034">
    <property type="protein sequence ID" value="EDB1765172.1"/>
    <property type="molecule type" value="Genomic_DNA"/>
</dbReference>
<accession>A0A2X5BK58</accession>
<reference evidence="1" key="1">
    <citation type="submission" date="2019-10" db="EMBL/GenBank/DDBJ databases">
        <authorList>
            <person name="Ashton P.M."/>
            <person name="Dallman T."/>
            <person name="Nair S."/>
            <person name="De Pinna E."/>
            <person name="Peters T."/>
            <person name="Grant K."/>
        </authorList>
    </citation>
    <scope>NUCLEOTIDE SEQUENCE</scope>
    <source>
        <strain evidence="1">806281</strain>
    </source>
</reference>
<evidence type="ECO:0000313" key="1">
    <source>
        <dbReference type="EMBL" id="EDB1765172.1"/>
    </source>
</evidence>
<name>A0A2X5BK58_SALET</name>
<protein>
    <recommendedName>
        <fullName evidence="2">DUF4304 domain-containing protein</fullName>
    </recommendedName>
</protein>
<gene>
    <name evidence="1" type="ORF">F9P04_22775</name>
</gene>
<sequence length="204" mass="23351">MSLKELRNEFEKRFNVYLKNIFDGQKNVKVGKNKITIKKDKSIACIDFTYLNNLHAYGTIIVVKSPTIKSELDRFCPPYKSNLPNDEYIYCMSTMGEKDGCPLLPSTEDGIEKTCKLLLDRLKYAQLPAIVNLLDVNKDLVGDIISNPKCYSYPFLLILLAINRNGISKDDIDCDALLSEKTLGFNNEKDIKLKFNKELFQIYS</sequence>
<dbReference type="RefSeq" id="WP_061379801.1">
    <property type="nucleotide sequence ID" value="NZ_CP065100.1"/>
</dbReference>
<organism evidence="1">
    <name type="scientific">Salmonella enterica I</name>
    <dbReference type="NCBI Taxonomy" id="59201"/>
    <lineage>
        <taxon>Bacteria</taxon>
        <taxon>Pseudomonadati</taxon>
        <taxon>Pseudomonadota</taxon>
        <taxon>Gammaproteobacteria</taxon>
        <taxon>Enterobacterales</taxon>
        <taxon>Enterobacteriaceae</taxon>
        <taxon>Salmonella</taxon>
    </lineage>
</organism>
<proteinExistence type="predicted"/>
<evidence type="ECO:0008006" key="2">
    <source>
        <dbReference type="Google" id="ProtNLM"/>
    </source>
</evidence>